<dbReference type="RefSeq" id="WP_244893632.1">
    <property type="nucleotide sequence ID" value="NZ_CP087817.1"/>
</dbReference>
<proteinExistence type="predicted"/>
<evidence type="ECO:0000313" key="1">
    <source>
        <dbReference type="EMBL" id="STY90235.1"/>
    </source>
</evidence>
<evidence type="ECO:0000313" key="2">
    <source>
        <dbReference type="Proteomes" id="UP000254133"/>
    </source>
</evidence>
<sequence>MIHFNPGRALELLRQGSNNPNAQFRDGQEEAIAHLVTNTQRLLVVQKQVGEKVLSILLQQNY</sequence>
<accession>A0A378PNV4</accession>
<dbReference type="EMBL" id="UGPZ01000002">
    <property type="protein sequence ID" value="STY90235.1"/>
    <property type="molecule type" value="Genomic_DNA"/>
</dbReference>
<protein>
    <submittedName>
        <fullName evidence="1">Uncharacterized protein</fullName>
    </submittedName>
</protein>
<dbReference type="AlphaFoldDB" id="A0A378PNV4"/>
<reference evidence="1 2" key="1">
    <citation type="submission" date="2018-06" db="EMBL/GenBank/DDBJ databases">
        <authorList>
            <consortium name="Pathogen Informatics"/>
            <person name="Doyle S."/>
        </authorList>
    </citation>
    <scope>NUCLEOTIDE SEQUENCE [LARGE SCALE GENOMIC DNA]</scope>
    <source>
        <strain evidence="1 2">NCTC9426</strain>
    </source>
</reference>
<gene>
    <name evidence="1" type="ORF">NCTC9426_00242</name>
</gene>
<dbReference type="Proteomes" id="UP000254133">
    <property type="component" value="Unassembled WGS sequence"/>
</dbReference>
<organism evidence="1 2">
    <name type="scientific">Moraxella bovis</name>
    <dbReference type="NCBI Taxonomy" id="476"/>
    <lineage>
        <taxon>Bacteria</taxon>
        <taxon>Pseudomonadati</taxon>
        <taxon>Pseudomonadota</taxon>
        <taxon>Gammaproteobacteria</taxon>
        <taxon>Moraxellales</taxon>
        <taxon>Moraxellaceae</taxon>
        <taxon>Moraxella</taxon>
    </lineage>
</organism>
<name>A0A378PNV4_MORBO</name>